<proteinExistence type="predicted"/>
<dbReference type="SUPFAM" id="SSF81383">
    <property type="entry name" value="F-box domain"/>
    <property type="match status" value="1"/>
</dbReference>
<dbReference type="InterPro" id="IPR001810">
    <property type="entry name" value="F-box_dom"/>
</dbReference>
<evidence type="ECO:0000313" key="2">
    <source>
        <dbReference type="EMBL" id="PIL34981.1"/>
    </source>
</evidence>
<keyword evidence="3" id="KW-1185">Reference proteome</keyword>
<dbReference type="Pfam" id="PF12937">
    <property type="entry name" value="F-box-like"/>
    <property type="match status" value="1"/>
</dbReference>
<evidence type="ECO:0000313" key="3">
    <source>
        <dbReference type="Proteomes" id="UP000230002"/>
    </source>
</evidence>
<name>A0A2G8SMJ7_9APHY</name>
<dbReference type="AlphaFoldDB" id="A0A2G8SMJ7"/>
<dbReference type="PROSITE" id="PS50181">
    <property type="entry name" value="FBOX"/>
    <property type="match status" value="1"/>
</dbReference>
<dbReference type="OrthoDB" id="2757285at2759"/>
<protein>
    <recommendedName>
        <fullName evidence="1">F-box domain-containing protein</fullName>
    </recommendedName>
</protein>
<organism evidence="2 3">
    <name type="scientific">Ganoderma sinense ZZ0214-1</name>
    <dbReference type="NCBI Taxonomy" id="1077348"/>
    <lineage>
        <taxon>Eukaryota</taxon>
        <taxon>Fungi</taxon>
        <taxon>Dikarya</taxon>
        <taxon>Basidiomycota</taxon>
        <taxon>Agaricomycotina</taxon>
        <taxon>Agaricomycetes</taxon>
        <taxon>Polyporales</taxon>
        <taxon>Polyporaceae</taxon>
        <taxon>Ganoderma</taxon>
    </lineage>
</organism>
<dbReference type="EMBL" id="AYKW01000004">
    <property type="protein sequence ID" value="PIL34981.1"/>
    <property type="molecule type" value="Genomic_DNA"/>
</dbReference>
<sequence length="1001" mass="111587">MGPKPTHFVPHLRTDCLGILHLPIELLIVTFSLLHGQDIVRCIRVCRHFADLIRSEIYLQYKIELAQNGMVDWPSSTLPVSERRERLRQYSSNFRNGIFDHETLDAHPDYTRQFRALEWDFSLRTNGATSAIYGVGSHLFLSVFTHGSAKAGIKSCRWLMRIGTHLDRTRWVRTWAIDHAQDLLITVEMVTTAADTRRVSSSSHDWYFPYSWKASLTALVFSSTTFRLLEVRFWSLSGSKTTPTPHPAAAEPCVQVFPPPCSSPTAKIDIFSLTVGPRYVIWGQSTSDDHVLPGKYSIEVVDWRTGQMVSRIEFGTQPVEVLSWDDTYLLVIPVDFDASQRLDIYSIAQSVPSLPLRTLQLPDFNLNHGESVVLHKMNSSFYSSAPEGHFRADPSQCMVVLMHHVRGESGDEYASHLLIPYATLRPQIDAMCNSMDSDSNCNPPLSLASVPWQDWGANGCLRLRVPHSIHHIRLIPSGSRIPIVAYEGPFESVYMIDLNPLAARHSHGQRRADSDLGYTEGKATAVVDDVDAALPGVVDPECSAIPYVVYRFQLPYMPWEHPIRAVRTSMTGFTVTYKGFVKVIRTPIINLFEAGSAKRYTTYGIAAQSGSTTPGNAASTSSTIAVEFEPSPRERACHTANLIRFDVYLQYTIELAKNGMIDGPSGTLPVAERLQRLRQYSSHFRNGIFDHECNTDHSEYLRHLRSLNCRSRTRTAGVTTVLHLDTDSGPRKFYLAVFVDPSTQAGIQSRRLVIPVGNPEDQTRFIDGWIVDHAEDLLVTVESVNTGPSMAQRAEVRLCSWSGSQVNQMDHPAAAVPRLQMSPPPGHSGDPAEHIDLGDKHHDVVLLDDTYILVLPQESHSDSDSEPPLSIYSLAPSLPDQPICSLQLPSLTLRPGEHIVNCDMSTSRRSTPETHFHDDPSVSMVVLTYSLEIGSPPLVPKSRACYLLIPYTALFAQIHMAVDSNSDSDSPLVSPVFVPWQDCISKVAIAWGDPELPCRPG</sequence>
<reference evidence="2 3" key="1">
    <citation type="journal article" date="2015" name="Sci. Rep.">
        <title>Chromosome-level genome map provides insights into diverse defense mechanisms in the medicinal fungus Ganoderma sinense.</title>
        <authorList>
            <person name="Zhu Y."/>
            <person name="Xu J."/>
            <person name="Sun C."/>
            <person name="Zhou S."/>
            <person name="Xu H."/>
            <person name="Nelson D.R."/>
            <person name="Qian J."/>
            <person name="Song J."/>
            <person name="Luo H."/>
            <person name="Xiang L."/>
            <person name="Li Y."/>
            <person name="Xu Z."/>
            <person name="Ji A."/>
            <person name="Wang L."/>
            <person name="Lu S."/>
            <person name="Hayward A."/>
            <person name="Sun W."/>
            <person name="Li X."/>
            <person name="Schwartz D.C."/>
            <person name="Wang Y."/>
            <person name="Chen S."/>
        </authorList>
    </citation>
    <scope>NUCLEOTIDE SEQUENCE [LARGE SCALE GENOMIC DNA]</scope>
    <source>
        <strain evidence="2 3">ZZ0214-1</strain>
    </source>
</reference>
<dbReference type="Proteomes" id="UP000230002">
    <property type="component" value="Unassembled WGS sequence"/>
</dbReference>
<dbReference type="CDD" id="cd09917">
    <property type="entry name" value="F-box_SF"/>
    <property type="match status" value="1"/>
</dbReference>
<accession>A0A2G8SMJ7</accession>
<dbReference type="Gene3D" id="1.20.1280.50">
    <property type="match status" value="1"/>
</dbReference>
<feature type="domain" description="F-box" evidence="1">
    <location>
        <begin position="16"/>
        <end position="61"/>
    </location>
</feature>
<gene>
    <name evidence="2" type="ORF">GSI_02768</name>
</gene>
<evidence type="ECO:0000259" key="1">
    <source>
        <dbReference type="PROSITE" id="PS50181"/>
    </source>
</evidence>
<comment type="caution">
    <text evidence="2">The sequence shown here is derived from an EMBL/GenBank/DDBJ whole genome shotgun (WGS) entry which is preliminary data.</text>
</comment>
<dbReference type="InterPro" id="IPR036047">
    <property type="entry name" value="F-box-like_dom_sf"/>
</dbReference>